<protein>
    <submittedName>
        <fullName evidence="2">Sulfur carrier protein ThiS</fullName>
    </submittedName>
    <submittedName>
        <fullName evidence="1">ThiS, thiamine-biosynthesis protein</fullName>
    </submittedName>
</protein>
<dbReference type="Proteomes" id="UP000502831">
    <property type="component" value="Chromosome"/>
</dbReference>
<evidence type="ECO:0000313" key="1">
    <source>
        <dbReference type="EMBL" id="ATB70849.1"/>
    </source>
</evidence>
<accession>A0A6G9VRE0</accession>
<organism evidence="1 3">
    <name type="scientific">Sulfurospirillum diekertiae</name>
    <dbReference type="NCBI Taxonomy" id="1854492"/>
    <lineage>
        <taxon>Bacteria</taxon>
        <taxon>Pseudomonadati</taxon>
        <taxon>Campylobacterota</taxon>
        <taxon>Epsilonproteobacteria</taxon>
        <taxon>Campylobacterales</taxon>
        <taxon>Sulfurospirillaceae</taxon>
        <taxon>Sulfurospirillum</taxon>
    </lineage>
</organism>
<dbReference type="Proteomes" id="UP000217349">
    <property type="component" value="Chromosome"/>
</dbReference>
<gene>
    <name evidence="2" type="primary">thiS</name>
    <name evidence="2" type="ORF">FA584_06720</name>
    <name evidence="1" type="ORF">SJPD1_2760</name>
</gene>
<dbReference type="InterPro" id="IPR012675">
    <property type="entry name" value="Beta-grasp_dom_sf"/>
</dbReference>
<dbReference type="KEGG" id="sulj:SJPD1_2760"/>
<sequence>MKLTINGDSKEIKDGIVLSELLIIENVEQPDMVSVQLNDEFLTKDEYPTTTLKEGDAINFLYFMGGGA</sequence>
<dbReference type="PANTHER" id="PTHR34472:SF1">
    <property type="entry name" value="SULFUR CARRIER PROTEIN THIS"/>
    <property type="match status" value="1"/>
</dbReference>
<dbReference type="AlphaFoldDB" id="A0A290HZR1"/>
<name>A0A290HZR1_9BACT</name>
<dbReference type="EMBL" id="CP023275">
    <property type="protein sequence ID" value="ATB70849.1"/>
    <property type="molecule type" value="Genomic_DNA"/>
</dbReference>
<reference evidence="3" key="2">
    <citation type="submission" date="2017-09" db="EMBL/GenBank/DDBJ databases">
        <title>The complete genome of Sulfurospirillum sp. JPD-1.</title>
        <authorList>
            <person name="Goris T."/>
        </authorList>
    </citation>
    <scope>NUCLEOTIDE SEQUENCE [LARGE SCALE GENOMIC DNA]</scope>
    <source>
        <strain evidence="3">JPD-1</strain>
    </source>
</reference>
<dbReference type="SUPFAM" id="SSF54285">
    <property type="entry name" value="MoaD/ThiS"/>
    <property type="match status" value="1"/>
</dbReference>
<dbReference type="EMBL" id="CP039734">
    <property type="protein sequence ID" value="QIR75917.1"/>
    <property type="molecule type" value="Genomic_DNA"/>
</dbReference>
<dbReference type="Gene3D" id="3.10.20.30">
    <property type="match status" value="1"/>
</dbReference>
<reference evidence="2" key="5">
    <citation type="submission" date="2020-08" db="EMBL/GenBank/DDBJ databases">
        <authorList>
            <person name="Yang Y."/>
            <person name="Huo L."/>
            <person name="Yan J."/>
        </authorList>
    </citation>
    <scope>NUCLEOTIDE SEQUENCE</scope>
    <source>
        <strain evidence="2">ACSDCE</strain>
    </source>
</reference>
<reference evidence="1" key="3">
    <citation type="submission" date="2017-09" db="EMBL/GenBank/DDBJ databases">
        <authorList>
            <person name="Goris T."/>
        </authorList>
    </citation>
    <scope>NUCLEOTIDE SEQUENCE</scope>
    <source>
        <strain evidence="1">JPD-1</strain>
    </source>
</reference>
<dbReference type="NCBIfam" id="TIGR01683">
    <property type="entry name" value="thiS"/>
    <property type="match status" value="1"/>
</dbReference>
<evidence type="ECO:0000313" key="3">
    <source>
        <dbReference type="Proteomes" id="UP000217349"/>
    </source>
</evidence>
<dbReference type="RefSeq" id="WP_096047645.1">
    <property type="nucleotide sequence ID" value="NZ_CP023275.1"/>
</dbReference>
<dbReference type="CDD" id="cd00565">
    <property type="entry name" value="Ubl_ThiS"/>
    <property type="match status" value="1"/>
</dbReference>
<reference evidence="1" key="4">
    <citation type="journal article" date="2020" name="MicrobiologyOpen">
        <title>Tetrachloroethene respiration in Sulfurospirillum species is regulated by a two-component system as unraveled by comparative genomics, transcriptomics, and regulator binding studies.</title>
        <authorList>
            <person name="Esken J."/>
            <person name="Goris T."/>
            <person name="Gadkari J."/>
            <person name="Bischler T."/>
            <person name="Forstner K.U."/>
            <person name="Sharma C.M."/>
            <person name="Diekert G."/>
            <person name="Schubert T."/>
        </authorList>
    </citation>
    <scope>NUCLEOTIDE SEQUENCE</scope>
    <source>
        <strain evidence="1">JPD-1</strain>
    </source>
</reference>
<dbReference type="InterPro" id="IPR010035">
    <property type="entry name" value="Thi_S"/>
</dbReference>
<dbReference type="PANTHER" id="PTHR34472">
    <property type="entry name" value="SULFUR CARRIER PROTEIN THIS"/>
    <property type="match status" value="1"/>
</dbReference>
<accession>A0A290HZR1</accession>
<dbReference type="Pfam" id="PF02597">
    <property type="entry name" value="ThiS"/>
    <property type="match status" value="1"/>
</dbReference>
<dbReference type="InterPro" id="IPR003749">
    <property type="entry name" value="ThiS/MoaD-like"/>
</dbReference>
<dbReference type="InterPro" id="IPR016155">
    <property type="entry name" value="Mopterin_synth/thiamin_S_b"/>
</dbReference>
<evidence type="ECO:0000313" key="2">
    <source>
        <dbReference type="EMBL" id="QIR75917.1"/>
    </source>
</evidence>
<reference evidence="2 4" key="1">
    <citation type="journal article" date="2017" name="Environ. Sci. Technol.">
        <title>Organohalide Respiration with Chlorinated Ethenes under Low pH Conditions.</title>
        <authorList>
            <person name="Yang Y."/>
            <person name="Capiro N.L."/>
            <person name="Marcet T.F."/>
            <person name="Yan J."/>
            <person name="Pennell K.D."/>
            <person name="Loffler F.E."/>
        </authorList>
    </citation>
    <scope>NUCLEOTIDE SEQUENCE [LARGE SCALE GENOMIC DNA]</scope>
    <source>
        <strain evidence="2 4">ACSDCE</strain>
    </source>
</reference>
<evidence type="ECO:0000313" key="4">
    <source>
        <dbReference type="Proteomes" id="UP000502831"/>
    </source>
</evidence>
<dbReference type="OrthoDB" id="197113at2"/>
<proteinExistence type="predicted"/>